<feature type="region of interest" description="Disordered" evidence="1">
    <location>
        <begin position="110"/>
        <end position="232"/>
    </location>
</feature>
<feature type="compositionally biased region" description="Polar residues" evidence="1">
    <location>
        <begin position="213"/>
        <end position="223"/>
    </location>
</feature>
<evidence type="ECO:0000313" key="3">
    <source>
        <dbReference type="EMBL" id="CAE7501139.1"/>
    </source>
</evidence>
<feature type="compositionally biased region" description="Low complexity" evidence="1">
    <location>
        <begin position="194"/>
        <end position="212"/>
    </location>
</feature>
<dbReference type="EMBL" id="CAJNDS010000102">
    <property type="protein sequence ID" value="CAE6956469.1"/>
    <property type="molecule type" value="Genomic_DNA"/>
</dbReference>
<protein>
    <submittedName>
        <fullName evidence="2">Uncharacterized protein</fullName>
    </submittedName>
</protein>
<name>A0A812HNV3_9DINO</name>
<feature type="compositionally biased region" description="Acidic residues" evidence="1">
    <location>
        <begin position="128"/>
        <end position="137"/>
    </location>
</feature>
<dbReference type="AlphaFoldDB" id="A0A812HNV3"/>
<proteinExistence type="predicted"/>
<feature type="compositionally biased region" description="Low complexity" evidence="1">
    <location>
        <begin position="172"/>
        <end position="183"/>
    </location>
</feature>
<organism evidence="2 5">
    <name type="scientific">Symbiodinium natans</name>
    <dbReference type="NCBI Taxonomy" id="878477"/>
    <lineage>
        <taxon>Eukaryota</taxon>
        <taxon>Sar</taxon>
        <taxon>Alveolata</taxon>
        <taxon>Dinophyceae</taxon>
        <taxon>Suessiales</taxon>
        <taxon>Symbiodiniaceae</taxon>
        <taxon>Symbiodinium</taxon>
    </lineage>
</organism>
<keyword evidence="5" id="KW-1185">Reference proteome</keyword>
<evidence type="ECO:0000256" key="1">
    <source>
        <dbReference type="SAM" id="MobiDB-lite"/>
    </source>
</evidence>
<dbReference type="Proteomes" id="UP000604046">
    <property type="component" value="Unassembled WGS sequence"/>
</dbReference>
<accession>A0A812HNV3</accession>
<evidence type="ECO:0000313" key="2">
    <source>
        <dbReference type="EMBL" id="CAE6956469.1"/>
    </source>
</evidence>
<reference evidence="2" key="1">
    <citation type="submission" date="2021-02" db="EMBL/GenBank/DDBJ databases">
        <authorList>
            <person name="Dougan E. K."/>
            <person name="Rhodes N."/>
            <person name="Thang M."/>
            <person name="Chan C."/>
        </authorList>
    </citation>
    <scope>NUCLEOTIDE SEQUENCE</scope>
</reference>
<evidence type="ECO:0000313" key="5">
    <source>
        <dbReference type="Proteomes" id="UP000604046"/>
    </source>
</evidence>
<gene>
    <name evidence="2" type="ORF">SNAT2548_LOCUS1761</name>
    <name evidence="3" type="ORF">SNAT2548_LOCUS28067</name>
    <name evidence="4" type="ORF">SNAT2548_LOCUS28553</name>
</gene>
<dbReference type="EMBL" id="CAJNDS010002522">
    <property type="protein sequence ID" value="CAE7509910.1"/>
    <property type="molecule type" value="Genomic_DNA"/>
</dbReference>
<dbReference type="EMBL" id="CAJNDS010002501">
    <property type="protein sequence ID" value="CAE7501139.1"/>
    <property type="molecule type" value="Genomic_DNA"/>
</dbReference>
<evidence type="ECO:0000313" key="4">
    <source>
        <dbReference type="EMBL" id="CAE7509910.1"/>
    </source>
</evidence>
<feature type="compositionally biased region" description="Basic and acidic residues" evidence="1">
    <location>
        <begin position="161"/>
        <end position="171"/>
    </location>
</feature>
<comment type="caution">
    <text evidence="2">The sequence shown here is derived from an EMBL/GenBank/DDBJ whole genome shotgun (WGS) entry which is preliminary data.</text>
</comment>
<sequence length="282" mass="30350">MKRAARVSGMMEILGNGACVLQLSQVKDGRDVDHTVPSCSCTVPDCAKLRADIVSGVVPSHPSKRNLDKTAINHYINYLQRDAGLPRGMSGGWNDTVQEKLHAWLMKEKKRTRTKQNAGTVHAITDGSVEDPIEEANSDTQEAPDKQKSKGKKAITMGEGHSSKDSRDDNKNAGNISNGNGAITMSEGHSNIESGGDSDSDSSSSSSSSDSSATPQASSSNAARQPADSECVDITKWEPEWHDAFQSLTVLEDQIGESQKKRRILKDALQHLANAHKAWANA</sequence>